<organism evidence="2 3">
    <name type="scientific">Lasiosphaeris hirsuta</name>
    <dbReference type="NCBI Taxonomy" id="260670"/>
    <lineage>
        <taxon>Eukaryota</taxon>
        <taxon>Fungi</taxon>
        <taxon>Dikarya</taxon>
        <taxon>Ascomycota</taxon>
        <taxon>Pezizomycotina</taxon>
        <taxon>Sordariomycetes</taxon>
        <taxon>Sordariomycetidae</taxon>
        <taxon>Sordariales</taxon>
        <taxon>Lasiosphaeriaceae</taxon>
        <taxon>Lasiosphaeris</taxon>
    </lineage>
</organism>
<reference evidence="2" key="1">
    <citation type="submission" date="2023-06" db="EMBL/GenBank/DDBJ databases">
        <title>Genome-scale phylogeny and comparative genomics of the fungal order Sordariales.</title>
        <authorList>
            <consortium name="Lawrence Berkeley National Laboratory"/>
            <person name="Hensen N."/>
            <person name="Bonometti L."/>
            <person name="Westerberg I."/>
            <person name="Brannstrom I.O."/>
            <person name="Guillou S."/>
            <person name="Cros-Aarteil S."/>
            <person name="Calhoun S."/>
            <person name="Haridas S."/>
            <person name="Kuo A."/>
            <person name="Mondo S."/>
            <person name="Pangilinan J."/>
            <person name="Riley R."/>
            <person name="Labutti K."/>
            <person name="Andreopoulos B."/>
            <person name="Lipzen A."/>
            <person name="Chen C."/>
            <person name="Yanf M."/>
            <person name="Daum C."/>
            <person name="Ng V."/>
            <person name="Clum A."/>
            <person name="Steindorff A."/>
            <person name="Ohm R."/>
            <person name="Martin F."/>
            <person name="Silar P."/>
            <person name="Natvig D."/>
            <person name="Lalanne C."/>
            <person name="Gautier V."/>
            <person name="Ament-Velasquez S.L."/>
            <person name="Kruys A."/>
            <person name="Hutchinson M.I."/>
            <person name="Powell A.J."/>
            <person name="Barry K."/>
            <person name="Miller A.N."/>
            <person name="Grigoriev I.V."/>
            <person name="Debuchy R."/>
            <person name="Gladieux P."/>
            <person name="Thoren M.H."/>
            <person name="Johannesson H."/>
        </authorList>
    </citation>
    <scope>NUCLEOTIDE SEQUENCE</scope>
    <source>
        <strain evidence="2">SMH4607-1</strain>
    </source>
</reference>
<evidence type="ECO:0000313" key="2">
    <source>
        <dbReference type="EMBL" id="KAK0708478.1"/>
    </source>
</evidence>
<dbReference type="Proteomes" id="UP001172102">
    <property type="component" value="Unassembled WGS sequence"/>
</dbReference>
<sequence length="120" mass="13157">MEERQEEARAYLDPSDQNKPIGDLAPSAKHYCFLFLVTTLGNEHMGPVEKGLDFWFDFGFVTCPGRTAESNLGLAYHKLFTGNKKSGEATTQASGRDITGPATARHVHLTTFGKPGRRAA</sequence>
<protein>
    <submittedName>
        <fullName evidence="2">Uncharacterized protein</fullName>
    </submittedName>
</protein>
<feature type="region of interest" description="Disordered" evidence="1">
    <location>
        <begin position="85"/>
        <end position="107"/>
    </location>
</feature>
<proteinExistence type="predicted"/>
<accession>A0AA40A3F4</accession>
<evidence type="ECO:0000256" key="1">
    <source>
        <dbReference type="SAM" id="MobiDB-lite"/>
    </source>
</evidence>
<dbReference type="AlphaFoldDB" id="A0AA40A3F4"/>
<dbReference type="EMBL" id="JAUKUA010000006">
    <property type="protein sequence ID" value="KAK0708478.1"/>
    <property type="molecule type" value="Genomic_DNA"/>
</dbReference>
<comment type="caution">
    <text evidence="2">The sequence shown here is derived from an EMBL/GenBank/DDBJ whole genome shotgun (WGS) entry which is preliminary data.</text>
</comment>
<evidence type="ECO:0000313" key="3">
    <source>
        <dbReference type="Proteomes" id="UP001172102"/>
    </source>
</evidence>
<feature type="compositionally biased region" description="Basic and acidic residues" evidence="1">
    <location>
        <begin position="1"/>
        <end position="10"/>
    </location>
</feature>
<keyword evidence="3" id="KW-1185">Reference proteome</keyword>
<gene>
    <name evidence="2" type="ORF">B0H67DRAFT_648537</name>
</gene>
<feature type="region of interest" description="Disordered" evidence="1">
    <location>
        <begin position="1"/>
        <end position="21"/>
    </location>
</feature>
<name>A0AA40A3F4_9PEZI</name>